<sequence>MLENQLLKIAQDFGSPVYVYDAKKIENQYKRLTGAFKNVKKLKINYAVKALSNISILKLLNTLGSGIDTVSIQEVQLGLAAGFLPEQIIFTPNGVSLSEIEEAAKLGVKINIDNLSILEQFGTKHPKTPVCIRINPHVMAGGNSNISVGHIDSKFGISIHQIPHILRIVENTKMTINGIHMHTGSDILDIEVFLYASEILFETAKQFKNLDFIDFGSGFKVPYKQGDIETNIEELGKKLSARFNEFCKNYGKDLTLAFEPGKFLVSESGSFLTKVNAVKQTTSTVFAQVDSGFNHLIRPMFYGSHHDIVNISNLNGRERFYTVVGYICETDTFGNNRRINEINEGDVLCFKNAGAYCFSMASNYNSRFRPAEVLWYKDKAHLIRKRETFDDIIKNQVEIDFTSKKEKILVK</sequence>
<keyword evidence="5 7" id="KW-0457">Lysine biosynthesis</keyword>
<feature type="domain" description="Orn/DAP/Arg decarboxylase 2 N-terminal" evidence="9">
    <location>
        <begin position="24"/>
        <end position="266"/>
    </location>
</feature>
<dbReference type="EC" id="4.1.1.20" evidence="5 6"/>
<comment type="caution">
    <text evidence="5">Lacks conserved residue(s) required for the propagation of feature annotation.</text>
</comment>
<dbReference type="HAMAP" id="MF_02120">
    <property type="entry name" value="LysA"/>
    <property type="match status" value="1"/>
</dbReference>
<dbReference type="RefSeq" id="WP_303303735.1">
    <property type="nucleotide sequence ID" value="NZ_BAABDA010000001.1"/>
</dbReference>
<comment type="cofactor">
    <cofactor evidence="1 5 7">
        <name>pyridoxal 5'-phosphate</name>
        <dbReference type="ChEBI" id="CHEBI:597326"/>
    </cofactor>
</comment>
<keyword evidence="5" id="KW-0028">Amino-acid biosynthesis</keyword>
<comment type="caution">
    <text evidence="10">The sequence shown here is derived from an EMBL/GenBank/DDBJ whole genome shotgun (WGS) entry which is preliminary data.</text>
</comment>
<dbReference type="Gene3D" id="2.40.37.10">
    <property type="entry name" value="Lyase, Ornithine Decarboxylase, Chain A, domain 1"/>
    <property type="match status" value="1"/>
</dbReference>
<keyword evidence="11" id="KW-1185">Reference proteome</keyword>
<evidence type="ECO:0000256" key="1">
    <source>
        <dbReference type="ARBA" id="ARBA00001933"/>
    </source>
</evidence>
<evidence type="ECO:0000256" key="5">
    <source>
        <dbReference type="HAMAP-Rule" id="MF_02120"/>
    </source>
</evidence>
<reference evidence="10" key="1">
    <citation type="submission" date="2023-07" db="EMBL/GenBank/DDBJ databases">
        <title>Two novel species in the genus Flavivirga.</title>
        <authorList>
            <person name="Kwon K."/>
        </authorList>
    </citation>
    <scope>NUCLEOTIDE SEQUENCE</scope>
    <source>
        <strain evidence="10">KACC 14158</strain>
    </source>
</reference>
<dbReference type="NCBIfam" id="TIGR01048">
    <property type="entry name" value="lysA"/>
    <property type="match status" value="1"/>
</dbReference>
<dbReference type="SUPFAM" id="SSF50621">
    <property type="entry name" value="Alanine racemase C-terminal domain-like"/>
    <property type="match status" value="1"/>
</dbReference>
<feature type="binding site" evidence="5">
    <location>
        <position position="329"/>
    </location>
    <ligand>
        <name>substrate</name>
    </ligand>
</feature>
<comment type="similarity">
    <text evidence="5">Belongs to the Orn/Lys/Arg decarboxylase class-II family. LysA subfamily.</text>
</comment>
<name>A0ABT8WTL3_9FLAO</name>
<feature type="binding site" evidence="5">
    <location>
        <position position="356"/>
    </location>
    <ligand>
        <name>pyridoxal 5'-phosphate</name>
        <dbReference type="ChEBI" id="CHEBI:597326"/>
    </ligand>
</feature>
<comment type="pathway">
    <text evidence="5 7">Amino-acid biosynthesis; L-lysine biosynthesis via DAP pathway; L-lysine from DL-2,6-diaminopimelate: step 1/1.</text>
</comment>
<feature type="binding site" evidence="5">
    <location>
        <position position="302"/>
    </location>
    <ligand>
        <name>substrate</name>
    </ligand>
</feature>
<dbReference type="EMBL" id="JAUOEL010000008">
    <property type="protein sequence ID" value="MDO5976439.1"/>
    <property type="molecule type" value="Genomic_DNA"/>
</dbReference>
<dbReference type="PANTHER" id="PTHR43727">
    <property type="entry name" value="DIAMINOPIMELATE DECARBOXYLASE"/>
    <property type="match status" value="1"/>
</dbReference>
<dbReference type="InterPro" id="IPR000183">
    <property type="entry name" value="Orn/DAP/Arg_de-COase"/>
</dbReference>
<dbReference type="InterPro" id="IPR002986">
    <property type="entry name" value="DAP_deCOOHase_LysA"/>
</dbReference>
<dbReference type="GO" id="GO:0008836">
    <property type="term" value="F:diaminopimelate decarboxylase activity"/>
    <property type="evidence" value="ECO:0007669"/>
    <property type="project" value="UniProtKB-EC"/>
</dbReference>
<dbReference type="Pfam" id="PF02784">
    <property type="entry name" value="Orn_Arg_deC_N"/>
    <property type="match status" value="1"/>
</dbReference>
<evidence type="ECO:0000313" key="10">
    <source>
        <dbReference type="EMBL" id="MDO5976439.1"/>
    </source>
</evidence>
<organism evidence="10 11">
    <name type="scientific">Flavivirga jejuensis</name>
    <dbReference type="NCBI Taxonomy" id="870487"/>
    <lineage>
        <taxon>Bacteria</taxon>
        <taxon>Pseudomonadati</taxon>
        <taxon>Bacteroidota</taxon>
        <taxon>Flavobacteriia</taxon>
        <taxon>Flavobacteriales</taxon>
        <taxon>Flavobacteriaceae</taxon>
        <taxon>Flavivirga</taxon>
    </lineage>
</organism>
<dbReference type="CDD" id="cd06828">
    <property type="entry name" value="PLPDE_III_DapDC"/>
    <property type="match status" value="1"/>
</dbReference>
<keyword evidence="2 5" id="KW-0210">Decarboxylase</keyword>
<comment type="subunit">
    <text evidence="5">Homodimer.</text>
</comment>
<dbReference type="InterPro" id="IPR022643">
    <property type="entry name" value="De-COase2_C"/>
</dbReference>
<evidence type="ECO:0000259" key="9">
    <source>
        <dbReference type="Pfam" id="PF02784"/>
    </source>
</evidence>
<evidence type="ECO:0000256" key="4">
    <source>
        <dbReference type="ARBA" id="ARBA00023239"/>
    </source>
</evidence>
<feature type="binding site" evidence="5">
    <location>
        <position position="356"/>
    </location>
    <ligand>
        <name>substrate</name>
    </ligand>
</feature>
<feature type="domain" description="Orn/DAP/Arg decarboxylase 2 C-terminal" evidence="8">
    <location>
        <begin position="18"/>
        <end position="354"/>
    </location>
</feature>
<dbReference type="Gene3D" id="3.20.20.10">
    <property type="entry name" value="Alanine racemase"/>
    <property type="match status" value="1"/>
</dbReference>
<comment type="catalytic activity">
    <reaction evidence="5 7">
        <text>meso-2,6-diaminopimelate + H(+) = L-lysine + CO2</text>
        <dbReference type="Rhea" id="RHEA:15101"/>
        <dbReference type="ChEBI" id="CHEBI:15378"/>
        <dbReference type="ChEBI" id="CHEBI:16526"/>
        <dbReference type="ChEBI" id="CHEBI:32551"/>
        <dbReference type="ChEBI" id="CHEBI:57791"/>
        <dbReference type="EC" id="4.1.1.20"/>
    </reaction>
</comment>
<feature type="binding site" evidence="5">
    <location>
        <position position="218"/>
    </location>
    <ligand>
        <name>pyridoxal 5'-phosphate</name>
        <dbReference type="ChEBI" id="CHEBI:597326"/>
    </ligand>
</feature>
<dbReference type="PROSITE" id="PS00878">
    <property type="entry name" value="ODR_DC_2_1"/>
    <property type="match status" value="1"/>
</dbReference>
<keyword evidence="3 5" id="KW-0663">Pyridoxal phosphate</keyword>
<evidence type="ECO:0000256" key="7">
    <source>
        <dbReference type="RuleBase" id="RU003738"/>
    </source>
</evidence>
<feature type="modified residue" description="N6-(pyridoxal phosphate)lysine" evidence="5">
    <location>
        <position position="49"/>
    </location>
</feature>
<dbReference type="InterPro" id="IPR022653">
    <property type="entry name" value="De-COase2_pyr-phos_BS"/>
</dbReference>
<keyword evidence="4 5" id="KW-0456">Lyase</keyword>
<dbReference type="InterPro" id="IPR009006">
    <property type="entry name" value="Ala_racemase/Decarboxylase_C"/>
</dbReference>
<gene>
    <name evidence="5 10" type="primary">lysA</name>
    <name evidence="10" type="ORF">Q4Q40_19745</name>
</gene>
<proteinExistence type="inferred from homology"/>
<evidence type="ECO:0000313" key="11">
    <source>
        <dbReference type="Proteomes" id="UP001176806"/>
    </source>
</evidence>
<dbReference type="Pfam" id="PF00278">
    <property type="entry name" value="Orn_DAP_Arg_deC"/>
    <property type="match status" value="1"/>
</dbReference>
<feature type="binding site" evidence="5">
    <location>
        <position position="298"/>
    </location>
    <ligand>
        <name>substrate</name>
    </ligand>
</feature>
<evidence type="ECO:0000256" key="6">
    <source>
        <dbReference type="NCBIfam" id="TIGR01048"/>
    </source>
</evidence>
<evidence type="ECO:0000256" key="3">
    <source>
        <dbReference type="ARBA" id="ARBA00022898"/>
    </source>
</evidence>
<comment type="function">
    <text evidence="5">Specifically catalyzes the decarboxylation of meso-diaminopimelate (meso-DAP) to L-lysine.</text>
</comment>
<evidence type="ECO:0000256" key="2">
    <source>
        <dbReference type="ARBA" id="ARBA00022793"/>
    </source>
</evidence>
<dbReference type="PRINTS" id="PR01181">
    <property type="entry name" value="DAPDCRBXLASE"/>
</dbReference>
<dbReference type="PRINTS" id="PR01179">
    <property type="entry name" value="ODADCRBXLASE"/>
</dbReference>
<dbReference type="InterPro" id="IPR029066">
    <property type="entry name" value="PLP-binding_barrel"/>
</dbReference>
<protein>
    <recommendedName>
        <fullName evidence="5 6">Diaminopimelate decarboxylase</fullName>
        <shortName evidence="5">DAP decarboxylase</shortName>
        <shortName evidence="5">DAPDC</shortName>
        <ecNumber evidence="5 6">4.1.1.20</ecNumber>
    </recommendedName>
</protein>
<evidence type="ECO:0000259" key="8">
    <source>
        <dbReference type="Pfam" id="PF00278"/>
    </source>
</evidence>
<dbReference type="InterPro" id="IPR022644">
    <property type="entry name" value="De-COase2_N"/>
</dbReference>
<dbReference type="SUPFAM" id="SSF51419">
    <property type="entry name" value="PLP-binding barrel"/>
    <property type="match status" value="1"/>
</dbReference>
<dbReference type="PANTHER" id="PTHR43727:SF2">
    <property type="entry name" value="GROUP IV DECARBOXYLASE"/>
    <property type="match status" value="1"/>
</dbReference>
<dbReference type="Proteomes" id="UP001176806">
    <property type="component" value="Unassembled WGS sequence"/>
</dbReference>
<accession>A0ABT8WTL3</accession>